<accession>A0A4Y9QSG9</accession>
<dbReference type="Gene3D" id="3.40.50.410">
    <property type="entry name" value="von Willebrand factor, type A domain"/>
    <property type="match status" value="1"/>
</dbReference>
<dbReference type="Pfam" id="PF00092">
    <property type="entry name" value="VWA"/>
    <property type="match status" value="1"/>
</dbReference>
<dbReference type="RefSeq" id="WP_135121765.1">
    <property type="nucleotide sequence ID" value="NZ_SPQZ01000010.1"/>
</dbReference>
<evidence type="ECO:0000256" key="1">
    <source>
        <dbReference type="SAM" id="Phobius"/>
    </source>
</evidence>
<feature type="domain" description="VWFA" evidence="2">
    <location>
        <begin position="353"/>
        <end position="545"/>
    </location>
</feature>
<feature type="transmembrane region" description="Helical" evidence="1">
    <location>
        <begin position="12"/>
        <end position="35"/>
    </location>
</feature>
<dbReference type="Proteomes" id="UP000298127">
    <property type="component" value="Unassembled WGS sequence"/>
</dbReference>
<dbReference type="AlphaFoldDB" id="A0A4Y9QSG9"/>
<dbReference type="EMBL" id="SPQZ01000010">
    <property type="protein sequence ID" value="TFV94076.1"/>
    <property type="molecule type" value="Genomic_DNA"/>
</dbReference>
<keyword evidence="1" id="KW-0472">Membrane</keyword>
<gene>
    <name evidence="3" type="ORF">E4M00_17520</name>
</gene>
<dbReference type="PROSITE" id="PS50234">
    <property type="entry name" value="VWFA"/>
    <property type="match status" value="1"/>
</dbReference>
<protein>
    <submittedName>
        <fullName evidence="3">VWA domain-containing protein</fullName>
    </submittedName>
</protein>
<evidence type="ECO:0000313" key="4">
    <source>
        <dbReference type="Proteomes" id="UP000298127"/>
    </source>
</evidence>
<organism evidence="3 4">
    <name type="scientific">Orlajensenia leifsoniae</name>
    <dbReference type="NCBI Taxonomy" id="2561933"/>
    <lineage>
        <taxon>Bacteria</taxon>
        <taxon>Bacillati</taxon>
        <taxon>Actinomycetota</taxon>
        <taxon>Actinomycetes</taxon>
        <taxon>Micrococcales</taxon>
        <taxon>Microbacteriaceae</taxon>
        <taxon>Orlajensenia</taxon>
    </lineage>
</organism>
<dbReference type="SMART" id="SM00327">
    <property type="entry name" value="VWA"/>
    <property type="match status" value="1"/>
</dbReference>
<name>A0A4Y9QSG9_9MICO</name>
<keyword evidence="1" id="KW-1133">Transmembrane helix</keyword>
<evidence type="ECO:0000259" key="2">
    <source>
        <dbReference type="PROSITE" id="PS50234"/>
    </source>
</evidence>
<keyword evidence="1" id="KW-0812">Transmembrane</keyword>
<comment type="caution">
    <text evidence="3">The sequence shown here is derived from an EMBL/GenBank/DDBJ whole genome shotgun (WGS) entry which is preliminary data.</text>
</comment>
<proteinExistence type="predicted"/>
<reference evidence="3 4" key="1">
    <citation type="journal article" date="2018" name="J. Microbiol.">
        <title>Leifsonia flava sp. nov., a novel actinobacterium isolated from the rhizosphere of Aquilegia viridiflora.</title>
        <authorList>
            <person name="Cai Y."/>
            <person name="Tao W.Z."/>
            <person name="Ma Y.J."/>
            <person name="Cheng J."/>
            <person name="Zhang M.Y."/>
            <person name="Zhang Y.X."/>
        </authorList>
    </citation>
    <scope>NUCLEOTIDE SEQUENCE [LARGE SCALE GENOMIC DNA]</scope>
    <source>
        <strain evidence="3 4">SYP-B2174</strain>
    </source>
</reference>
<dbReference type="InterPro" id="IPR036465">
    <property type="entry name" value="vWFA_dom_sf"/>
</dbReference>
<dbReference type="SUPFAM" id="SSF53300">
    <property type="entry name" value="vWA-like"/>
    <property type="match status" value="1"/>
</dbReference>
<dbReference type="InterPro" id="IPR002035">
    <property type="entry name" value="VWF_A"/>
</dbReference>
<evidence type="ECO:0000313" key="3">
    <source>
        <dbReference type="EMBL" id="TFV94076.1"/>
    </source>
</evidence>
<keyword evidence="4" id="KW-1185">Reference proteome</keyword>
<sequence length="554" mass="56291">MGRHTIARRRPGLIWGSVAALVAVCLVAGGGIAWASGSLDDLLPTGTPTASCDSVSPLAVVADPAIAPVMASIATDFDASHSCTETTVKAQDSADTASVLAAGNDVHADVWVPDSAAWRTRTDATAASLGRPAPTAQFGDAVATTPVVFAAPAAQSAAFAEDPVGWSSILDGSLSALLPDPEGSGASLAALGALGAHAPGDDIRPFAGAMIALGKTIPRSLDAALVSAESASVPTVVVTTEQAVASTNSAPDSDQFLALYPADGTAGVDFPFVRVGGESTGDAELDALIADFEEAVHASSDAIVAAGFREGDGTGVLDAPGVVAQPVVLMAGADGASQLSILRTWGVLNLRSRMLAAIDVSGSMEEPSESGLRRIDIFQQAASGALQKFSGEVELGVWVFSTQRDGDKDWEDLAPIAPLGDAAHSQQIAGIVASLPDRLGGATGLYDTTLAGVKNVRDGYDASKVNSLLVITDGKNEDENGISLDELLAQLEKQADPDKPVPVIMIGFGPDTDLDAMSRIAKVTGGAAYSATKPEDLGDVLVDALSQRSCRPDC</sequence>
<dbReference type="SUPFAM" id="SSF53850">
    <property type="entry name" value="Periplasmic binding protein-like II"/>
    <property type="match status" value="1"/>
</dbReference>